<evidence type="ECO:0000313" key="3">
    <source>
        <dbReference type="Proteomes" id="UP000314294"/>
    </source>
</evidence>
<gene>
    <name evidence="2" type="ORF">EYF80_013271</name>
</gene>
<organism evidence="2 3">
    <name type="scientific">Liparis tanakae</name>
    <name type="common">Tanaka's snailfish</name>
    <dbReference type="NCBI Taxonomy" id="230148"/>
    <lineage>
        <taxon>Eukaryota</taxon>
        <taxon>Metazoa</taxon>
        <taxon>Chordata</taxon>
        <taxon>Craniata</taxon>
        <taxon>Vertebrata</taxon>
        <taxon>Euteleostomi</taxon>
        <taxon>Actinopterygii</taxon>
        <taxon>Neopterygii</taxon>
        <taxon>Teleostei</taxon>
        <taxon>Neoteleostei</taxon>
        <taxon>Acanthomorphata</taxon>
        <taxon>Eupercaria</taxon>
        <taxon>Perciformes</taxon>
        <taxon>Cottioidei</taxon>
        <taxon>Cottales</taxon>
        <taxon>Liparidae</taxon>
        <taxon>Liparis</taxon>
    </lineage>
</organism>
<comment type="caution">
    <text evidence="2">The sequence shown here is derived from an EMBL/GenBank/DDBJ whole genome shotgun (WGS) entry which is preliminary data.</text>
</comment>
<sequence>MKRTKDKKKMKIKIKIKMKMKKKNKIKIKNKKQLSPSACERVTAPRGETTTTDSSRLTEDL</sequence>
<protein>
    <submittedName>
        <fullName evidence="2">Uncharacterized protein</fullName>
    </submittedName>
</protein>
<evidence type="ECO:0000256" key="1">
    <source>
        <dbReference type="SAM" id="MobiDB-lite"/>
    </source>
</evidence>
<proteinExistence type="predicted"/>
<dbReference type="AlphaFoldDB" id="A0A4Z2IEP9"/>
<keyword evidence="3" id="KW-1185">Reference proteome</keyword>
<feature type="compositionally biased region" description="Basic residues" evidence="1">
    <location>
        <begin position="18"/>
        <end position="32"/>
    </location>
</feature>
<accession>A0A4Z2IEP9</accession>
<dbReference type="Proteomes" id="UP000314294">
    <property type="component" value="Unassembled WGS sequence"/>
</dbReference>
<evidence type="ECO:0000313" key="2">
    <source>
        <dbReference type="EMBL" id="TNN76406.1"/>
    </source>
</evidence>
<dbReference type="EMBL" id="SRLO01000093">
    <property type="protein sequence ID" value="TNN76406.1"/>
    <property type="molecule type" value="Genomic_DNA"/>
</dbReference>
<feature type="region of interest" description="Disordered" evidence="1">
    <location>
        <begin position="18"/>
        <end position="61"/>
    </location>
</feature>
<name>A0A4Z2IEP9_9TELE</name>
<reference evidence="2 3" key="1">
    <citation type="submission" date="2019-03" db="EMBL/GenBank/DDBJ databases">
        <title>First draft genome of Liparis tanakae, snailfish: a comprehensive survey of snailfish specific genes.</title>
        <authorList>
            <person name="Kim W."/>
            <person name="Song I."/>
            <person name="Jeong J.-H."/>
            <person name="Kim D."/>
            <person name="Kim S."/>
            <person name="Ryu S."/>
            <person name="Song J.Y."/>
            <person name="Lee S.K."/>
        </authorList>
    </citation>
    <scope>NUCLEOTIDE SEQUENCE [LARGE SCALE GENOMIC DNA]</scope>
    <source>
        <tissue evidence="2">Muscle</tissue>
    </source>
</reference>